<dbReference type="InterPro" id="IPR013118">
    <property type="entry name" value="Mannitol_DH_C"/>
</dbReference>
<evidence type="ECO:0000313" key="5">
    <source>
        <dbReference type="EMBL" id="KND60213.1"/>
    </source>
</evidence>
<organism evidence="5 6">
    <name type="scientific">Candidatus Burkholderia verschuerenii</name>
    <dbReference type="NCBI Taxonomy" id="242163"/>
    <lineage>
        <taxon>Bacteria</taxon>
        <taxon>Pseudomonadati</taxon>
        <taxon>Pseudomonadota</taxon>
        <taxon>Betaproteobacteria</taxon>
        <taxon>Burkholderiales</taxon>
        <taxon>Burkholderiaceae</taxon>
        <taxon>Burkholderia</taxon>
    </lineage>
</organism>
<evidence type="ECO:0000313" key="6">
    <source>
        <dbReference type="Proteomes" id="UP000036959"/>
    </source>
</evidence>
<dbReference type="InterPro" id="IPR013131">
    <property type="entry name" value="Mannitol_DH_N"/>
</dbReference>
<accession>A0A0L0MCZ2</accession>
<dbReference type="Gene3D" id="3.40.50.720">
    <property type="entry name" value="NAD(P)-binding Rossmann-like Domain"/>
    <property type="match status" value="1"/>
</dbReference>
<evidence type="ECO:0000256" key="1">
    <source>
        <dbReference type="ARBA" id="ARBA00023002"/>
    </source>
</evidence>
<dbReference type="EC" id="1.1.1.58" evidence="5"/>
<dbReference type="PANTHER" id="PTHR30524">
    <property type="entry name" value="MANNITOL-1-PHOSPHATE 5-DEHYDROGENASE"/>
    <property type="match status" value="1"/>
</dbReference>
<comment type="caution">
    <text evidence="5">The sequence shown here is derived from an EMBL/GenBank/DDBJ whole genome shotgun (WGS) entry which is preliminary data.</text>
</comment>
<evidence type="ECO:0000259" key="4">
    <source>
        <dbReference type="Pfam" id="PF08125"/>
    </source>
</evidence>
<reference evidence="6" key="1">
    <citation type="submission" date="2015-06" db="EMBL/GenBank/DDBJ databases">
        <title>Comparative genomics of Burkholderia leaf nodule symbionts.</title>
        <authorList>
            <person name="Carlier A."/>
            <person name="Eberl L."/>
            <person name="Pinto-Carbo M."/>
        </authorList>
    </citation>
    <scope>NUCLEOTIDE SEQUENCE [LARGE SCALE GENOMIC DNA]</scope>
    <source>
        <strain evidence="6">UZHbot4</strain>
    </source>
</reference>
<dbReference type="Pfam" id="PF08125">
    <property type="entry name" value="Mannitol_dh_C"/>
    <property type="match status" value="1"/>
</dbReference>
<sequence length="400" mass="44485">MAQFFCVDLEPFPNNKRPHNSPQTMSNPILQFGTSRFLQAHVDFFVTEAARRDPATALGKITVVQTTSSADSRARIDALRATGRYPVRIRGLERDETVDTTIECDAITEALHADEDWPLLLERVSRDVKVIVSNTADAGYALFLFPDDTADLLDGTRTPRSFAAKLAVLLHARHSAGGAPITLLPCELVSRNGDTLRDLVIGVARGWNADDAFIAYLTNGCVWVNSLVDRIVSEPIQPVGAIAEPYALWAIERQAGMTLPCEHEDIVVTDDLAHFERLKLLLLNLGHTMLAEIWRTRSGAADMTVLDAMRVPSYREPLEATWNDEVLPVFIALGKGDVAADYLASVRDRFENPFLVHKLADIARNHDEKKGRRFGPVIELARELKLDIEQKRLRDALESA</sequence>
<dbReference type="Gene3D" id="1.10.1040.10">
    <property type="entry name" value="N-(1-d-carboxylethyl)-l-norvaline Dehydrogenase, domain 2"/>
    <property type="match status" value="1"/>
</dbReference>
<keyword evidence="2" id="KW-0520">NAD</keyword>
<dbReference type="AlphaFoldDB" id="A0A0L0MCZ2"/>
<proteinExistence type="predicted"/>
<dbReference type="GO" id="GO:0009026">
    <property type="term" value="F:tagaturonate reductase activity"/>
    <property type="evidence" value="ECO:0007669"/>
    <property type="project" value="UniProtKB-EC"/>
</dbReference>
<name>A0A0L0MCZ2_9BURK</name>
<dbReference type="SUPFAM" id="SSF48179">
    <property type="entry name" value="6-phosphogluconate dehydrogenase C-terminal domain-like"/>
    <property type="match status" value="1"/>
</dbReference>
<dbReference type="PATRIC" id="fig|242163.4.peg.6562"/>
<evidence type="ECO:0000259" key="3">
    <source>
        <dbReference type="Pfam" id="PF01232"/>
    </source>
</evidence>
<evidence type="ECO:0000256" key="2">
    <source>
        <dbReference type="ARBA" id="ARBA00023027"/>
    </source>
</evidence>
<keyword evidence="1 5" id="KW-0560">Oxidoreductase</keyword>
<keyword evidence="6" id="KW-1185">Reference proteome</keyword>
<feature type="domain" description="Mannitol dehydrogenase N-terminal" evidence="3">
    <location>
        <begin position="29"/>
        <end position="254"/>
    </location>
</feature>
<dbReference type="SUPFAM" id="SSF51735">
    <property type="entry name" value="NAD(P)-binding Rossmann-fold domains"/>
    <property type="match status" value="1"/>
</dbReference>
<dbReference type="InterPro" id="IPR008927">
    <property type="entry name" value="6-PGluconate_DH-like_C_sf"/>
</dbReference>
<dbReference type="EMBL" id="LFJJ01000076">
    <property type="protein sequence ID" value="KND60213.1"/>
    <property type="molecule type" value="Genomic_DNA"/>
</dbReference>
<dbReference type="InterPro" id="IPR036291">
    <property type="entry name" value="NAD(P)-bd_dom_sf"/>
</dbReference>
<dbReference type="Pfam" id="PF01232">
    <property type="entry name" value="Mannitol_dh"/>
    <property type="match status" value="1"/>
</dbReference>
<dbReference type="Proteomes" id="UP000036959">
    <property type="component" value="Unassembled WGS sequence"/>
</dbReference>
<gene>
    <name evidence="5" type="ORF">BVER_00200</name>
</gene>
<dbReference type="InterPro" id="IPR013328">
    <property type="entry name" value="6PGD_dom2"/>
</dbReference>
<feature type="domain" description="Mannitol dehydrogenase C-terminal" evidence="4">
    <location>
        <begin position="271"/>
        <end position="385"/>
    </location>
</feature>
<protein>
    <submittedName>
        <fullName evidence="5">Altronate oxidoreductase</fullName>
        <ecNumber evidence="5">1.1.1.58</ecNumber>
    </submittedName>
</protein>
<dbReference type="PANTHER" id="PTHR30524:SF0">
    <property type="entry name" value="ALTRONATE OXIDOREDUCTASE-RELATED"/>
    <property type="match status" value="1"/>
</dbReference>